<dbReference type="Proteomes" id="UP001378592">
    <property type="component" value="Unassembled WGS sequence"/>
</dbReference>
<feature type="compositionally biased region" description="Basic and acidic residues" evidence="1">
    <location>
        <begin position="307"/>
        <end position="316"/>
    </location>
</feature>
<reference evidence="3 4" key="1">
    <citation type="submission" date="2024-03" db="EMBL/GenBank/DDBJ databases">
        <title>The genome assembly and annotation of the cricket Gryllus longicercus Weissman &amp; Gray.</title>
        <authorList>
            <person name="Szrajer S."/>
            <person name="Gray D."/>
            <person name="Ylla G."/>
        </authorList>
    </citation>
    <scope>NUCLEOTIDE SEQUENCE [LARGE SCALE GENOMIC DNA]</scope>
    <source>
        <strain evidence="3">DAG 2021-001</strain>
        <tissue evidence="3">Whole body minus gut</tissue>
    </source>
</reference>
<dbReference type="PANTHER" id="PTHR20958">
    <property type="entry name" value="GLYCINE N-ACYLTRANSFERASE-LIKE PROTEIN"/>
    <property type="match status" value="1"/>
</dbReference>
<dbReference type="InterPro" id="IPR000182">
    <property type="entry name" value="GNAT_dom"/>
</dbReference>
<evidence type="ECO:0000313" key="4">
    <source>
        <dbReference type="Proteomes" id="UP001378592"/>
    </source>
</evidence>
<gene>
    <name evidence="3" type="ORF">R5R35_000546</name>
</gene>
<name>A0AAN9W1D2_9ORTH</name>
<dbReference type="AlphaFoldDB" id="A0AAN9W1D2"/>
<dbReference type="InterPro" id="IPR016181">
    <property type="entry name" value="Acyl_CoA_acyltransferase"/>
</dbReference>
<dbReference type="EMBL" id="JAZDUA010000059">
    <property type="protein sequence ID" value="KAK7870377.1"/>
    <property type="molecule type" value="Genomic_DNA"/>
</dbReference>
<organism evidence="3 4">
    <name type="scientific">Gryllus longicercus</name>
    <dbReference type="NCBI Taxonomy" id="2509291"/>
    <lineage>
        <taxon>Eukaryota</taxon>
        <taxon>Metazoa</taxon>
        <taxon>Ecdysozoa</taxon>
        <taxon>Arthropoda</taxon>
        <taxon>Hexapoda</taxon>
        <taxon>Insecta</taxon>
        <taxon>Pterygota</taxon>
        <taxon>Neoptera</taxon>
        <taxon>Polyneoptera</taxon>
        <taxon>Orthoptera</taxon>
        <taxon>Ensifera</taxon>
        <taxon>Gryllidea</taxon>
        <taxon>Grylloidea</taxon>
        <taxon>Gryllidae</taxon>
        <taxon>Gryllinae</taxon>
        <taxon>Gryllus</taxon>
    </lineage>
</organism>
<dbReference type="SUPFAM" id="SSF55729">
    <property type="entry name" value="Acyl-CoA N-acyltransferases (Nat)"/>
    <property type="match status" value="1"/>
</dbReference>
<evidence type="ECO:0000256" key="1">
    <source>
        <dbReference type="SAM" id="MobiDB-lite"/>
    </source>
</evidence>
<protein>
    <recommendedName>
        <fullName evidence="2">N-acetyltransferase domain-containing protein</fullName>
    </recommendedName>
</protein>
<dbReference type="Pfam" id="PF08445">
    <property type="entry name" value="FR47"/>
    <property type="match status" value="1"/>
</dbReference>
<dbReference type="Gene3D" id="3.40.630.30">
    <property type="match status" value="1"/>
</dbReference>
<evidence type="ECO:0000313" key="3">
    <source>
        <dbReference type="EMBL" id="KAK7870377.1"/>
    </source>
</evidence>
<dbReference type="InterPro" id="IPR013653">
    <property type="entry name" value="GCN5-like_dom"/>
</dbReference>
<dbReference type="PROSITE" id="PS51186">
    <property type="entry name" value="GNAT"/>
    <property type="match status" value="1"/>
</dbReference>
<keyword evidence="4" id="KW-1185">Reference proteome</keyword>
<comment type="caution">
    <text evidence="3">The sequence shown here is derived from an EMBL/GenBank/DDBJ whole genome shotgun (WGS) entry which is preliminary data.</text>
</comment>
<evidence type="ECO:0000259" key="2">
    <source>
        <dbReference type="PROSITE" id="PS51186"/>
    </source>
</evidence>
<dbReference type="InterPro" id="IPR053225">
    <property type="entry name" value="Acyl-CoA_N-acyltransferase"/>
</dbReference>
<feature type="domain" description="N-acetyltransferase" evidence="2">
    <location>
        <begin position="161"/>
        <end position="295"/>
    </location>
</feature>
<accession>A0AAN9W1D2</accession>
<sequence>MEIVPEGKNFRLAQDDELPAILDFLSEYLPDALKFHQTLKTFLNERVWDFFFYVTKSWPEEPVCLHFPGMTKSPNGRLYESFSVFCPCDRLECLQLVEEEDVLIDWSQPLYLNFTHSLIMDHLEKFYTSLGGTMEKTCGDIYVCSNPPEPLVLEELNSEEAEVQQLKPEHAKAIHDLYPANDMEGVEIFEKLIHVLPAYGIFASGELAAWMVQSYYGAMFSMQTKPEFRRKGYGIHLAQTLTRVVIDRGYIPFVVIRPENDASQSLYTKLGFKKHYQTVRAILRPQGYQDQPPEDAAAPEPESAPEPEPKIEAADQ</sequence>
<proteinExistence type="predicted"/>
<dbReference type="PANTHER" id="PTHR20958:SF9">
    <property type="entry name" value="RE58324P"/>
    <property type="match status" value="1"/>
</dbReference>
<feature type="region of interest" description="Disordered" evidence="1">
    <location>
        <begin position="284"/>
        <end position="316"/>
    </location>
</feature>
<dbReference type="GO" id="GO:0016747">
    <property type="term" value="F:acyltransferase activity, transferring groups other than amino-acyl groups"/>
    <property type="evidence" value="ECO:0007669"/>
    <property type="project" value="InterPro"/>
</dbReference>